<organism evidence="3">
    <name type="scientific">Cladocopium goreaui</name>
    <dbReference type="NCBI Taxonomy" id="2562237"/>
    <lineage>
        <taxon>Eukaryota</taxon>
        <taxon>Sar</taxon>
        <taxon>Alveolata</taxon>
        <taxon>Dinophyceae</taxon>
        <taxon>Suessiales</taxon>
        <taxon>Symbiodiniaceae</taxon>
        <taxon>Cladocopium</taxon>
    </lineage>
</organism>
<evidence type="ECO:0000313" key="3">
    <source>
        <dbReference type="EMBL" id="CAI4010623.1"/>
    </source>
</evidence>
<evidence type="ECO:0000313" key="5">
    <source>
        <dbReference type="Proteomes" id="UP001152797"/>
    </source>
</evidence>
<feature type="coiled-coil region" evidence="1">
    <location>
        <begin position="164"/>
        <end position="191"/>
    </location>
</feature>
<accession>A0A9P1DL41</accession>
<sequence>MEDDTDGDASAEPSPEELELDLDDETASEASVASLLPIDEAELDGEILIEEPPAEEKPRKKKKTVDPAALAAHRVWKRLRAERKAAKKAKRKAEARAKKRRGHGADLEAFLMKTKERLDTRAAEAEAEAAAAIVVSARPLRSTGADLHSFILKTRERLADQAAAERAAQRAKEAKAAALAANADLETFRKECQARIAQKLLSKMPQVKAGDVMGEGAEGDACTFHRRKIAIVGAGPVGLWAAMLLAQKYRWTDSSGALRLRPDAPQIVVMEARSMASHCTRTDIRIALSSSTRSMLDQQTRSRAFSSGMPVAEIEENFLRRWRKVAGVEARIEYEAAVQDPKDLNGYDGILWSAGRRSLNEALRKDLGCEVRIGDSQKVIVFQVQELLAGDAWHLSSLDLSGAAQQAGRVPQLRVMLRPGFEGACACWLWVFGLPAELLESLVPKQASNEPRDHLVEAFEDLVGNDGGPLRAALEVRRPARS</sequence>
<feature type="region of interest" description="Disordered" evidence="2">
    <location>
        <begin position="42"/>
        <end position="68"/>
    </location>
</feature>
<reference evidence="4 5" key="2">
    <citation type="submission" date="2024-05" db="EMBL/GenBank/DDBJ databases">
        <authorList>
            <person name="Chen Y."/>
            <person name="Shah S."/>
            <person name="Dougan E. K."/>
            <person name="Thang M."/>
            <person name="Chan C."/>
        </authorList>
    </citation>
    <scope>NUCLEOTIDE SEQUENCE [LARGE SCALE GENOMIC DNA]</scope>
</reference>
<name>A0A9P1DL41_9DINO</name>
<keyword evidence="1" id="KW-0175">Coiled coil</keyword>
<dbReference type="EMBL" id="CAMXCT010004868">
    <property type="protein sequence ID" value="CAI4010623.1"/>
    <property type="molecule type" value="Genomic_DNA"/>
</dbReference>
<feature type="compositionally biased region" description="Acidic residues" evidence="2">
    <location>
        <begin position="1"/>
        <end position="27"/>
    </location>
</feature>
<evidence type="ECO:0000313" key="4">
    <source>
        <dbReference type="EMBL" id="CAL4797935.1"/>
    </source>
</evidence>
<dbReference type="Proteomes" id="UP001152797">
    <property type="component" value="Unassembled WGS sequence"/>
</dbReference>
<feature type="compositionally biased region" description="Acidic residues" evidence="2">
    <location>
        <begin position="42"/>
        <end position="53"/>
    </location>
</feature>
<dbReference type="SUPFAM" id="SSF51971">
    <property type="entry name" value="Nucleotide-binding domain"/>
    <property type="match status" value="1"/>
</dbReference>
<feature type="coiled-coil region" evidence="1">
    <location>
        <begin position="76"/>
        <end position="128"/>
    </location>
</feature>
<keyword evidence="5" id="KW-1185">Reference proteome</keyword>
<dbReference type="EMBL" id="CAMXCT020004868">
    <property type="protein sequence ID" value="CAL1163998.1"/>
    <property type="molecule type" value="Genomic_DNA"/>
</dbReference>
<dbReference type="EMBL" id="CAMXCT030004868">
    <property type="protein sequence ID" value="CAL4797935.1"/>
    <property type="molecule type" value="Genomic_DNA"/>
</dbReference>
<evidence type="ECO:0000256" key="1">
    <source>
        <dbReference type="SAM" id="Coils"/>
    </source>
</evidence>
<evidence type="ECO:0000256" key="2">
    <source>
        <dbReference type="SAM" id="MobiDB-lite"/>
    </source>
</evidence>
<gene>
    <name evidence="3" type="ORF">C1SCF055_LOCUS35875</name>
</gene>
<proteinExistence type="predicted"/>
<dbReference type="AlphaFoldDB" id="A0A9P1DL41"/>
<dbReference type="OrthoDB" id="445372at2759"/>
<dbReference type="InterPro" id="IPR036188">
    <property type="entry name" value="FAD/NAD-bd_sf"/>
</dbReference>
<reference evidence="3" key="1">
    <citation type="submission" date="2022-10" db="EMBL/GenBank/DDBJ databases">
        <authorList>
            <person name="Chen Y."/>
            <person name="Dougan E. K."/>
            <person name="Chan C."/>
            <person name="Rhodes N."/>
            <person name="Thang M."/>
        </authorList>
    </citation>
    <scope>NUCLEOTIDE SEQUENCE</scope>
</reference>
<dbReference type="Gene3D" id="3.50.50.60">
    <property type="entry name" value="FAD/NAD(P)-binding domain"/>
    <property type="match status" value="1"/>
</dbReference>
<protein>
    <submittedName>
        <fullName evidence="3">Uncharacterized protein</fullName>
    </submittedName>
</protein>
<comment type="caution">
    <text evidence="3">The sequence shown here is derived from an EMBL/GenBank/DDBJ whole genome shotgun (WGS) entry which is preliminary data.</text>
</comment>
<feature type="region of interest" description="Disordered" evidence="2">
    <location>
        <begin position="1"/>
        <end position="30"/>
    </location>
</feature>